<proteinExistence type="predicted"/>
<dbReference type="KEGG" id="cpas:Clopa_4230"/>
<name>R4KBA0_CLOPA</name>
<organism evidence="1 2">
    <name type="scientific">Clostridium pasteurianum BC1</name>
    <dbReference type="NCBI Taxonomy" id="86416"/>
    <lineage>
        <taxon>Bacteria</taxon>
        <taxon>Bacillati</taxon>
        <taxon>Bacillota</taxon>
        <taxon>Clostridia</taxon>
        <taxon>Eubacteriales</taxon>
        <taxon>Clostridiaceae</taxon>
        <taxon>Clostridium</taxon>
    </lineage>
</organism>
<dbReference type="EMBL" id="CP003261">
    <property type="protein sequence ID" value="AGK98956.1"/>
    <property type="molecule type" value="Genomic_DNA"/>
</dbReference>
<reference evidence="1 2" key="1">
    <citation type="submission" date="2012-01" db="EMBL/GenBank/DDBJ databases">
        <title>Complete sequence of chromosome of Clostridium pasteurianum BC1.</title>
        <authorList>
            <consortium name="US DOE Joint Genome Institute"/>
            <person name="Lucas S."/>
            <person name="Han J."/>
            <person name="Lapidus A."/>
            <person name="Cheng J.-F."/>
            <person name="Goodwin L."/>
            <person name="Pitluck S."/>
            <person name="Peters L."/>
            <person name="Mikhailova N."/>
            <person name="Teshima H."/>
            <person name="Detter J.C."/>
            <person name="Han C."/>
            <person name="Tapia R."/>
            <person name="Land M."/>
            <person name="Hauser L."/>
            <person name="Kyrpides N."/>
            <person name="Ivanova N."/>
            <person name="Pagani I."/>
            <person name="Dunn J."/>
            <person name="Taghavi S."/>
            <person name="Francis A."/>
            <person name="van der Lelie D."/>
            <person name="Woyke T."/>
        </authorList>
    </citation>
    <scope>NUCLEOTIDE SEQUENCE [LARGE SCALE GENOMIC DNA]</scope>
    <source>
        <strain evidence="1 2">BC1</strain>
    </source>
</reference>
<dbReference type="AlphaFoldDB" id="R4KBA0"/>
<protein>
    <submittedName>
        <fullName evidence="1">Uncharacterized protein</fullName>
    </submittedName>
</protein>
<accession>R4KBA0</accession>
<evidence type="ECO:0000313" key="2">
    <source>
        <dbReference type="Proteomes" id="UP000013523"/>
    </source>
</evidence>
<keyword evidence="2" id="KW-1185">Reference proteome</keyword>
<dbReference type="Proteomes" id="UP000013523">
    <property type="component" value="Chromosome"/>
</dbReference>
<gene>
    <name evidence="1" type="ORF">Clopa_4230</name>
</gene>
<dbReference type="HOGENOM" id="CLU_3342316_0_0_9"/>
<sequence>MIPIKTTSRNPTDTKGYAAIQYSWTGNIQGIQGNANE</sequence>
<dbReference type="PATRIC" id="fig|86416.3.peg.4236"/>
<evidence type="ECO:0000313" key="1">
    <source>
        <dbReference type="EMBL" id="AGK98956.1"/>
    </source>
</evidence>